<name>K0SY33_THAOC</name>
<feature type="region of interest" description="Disordered" evidence="1">
    <location>
        <begin position="79"/>
        <end position="102"/>
    </location>
</feature>
<dbReference type="eggNOG" id="ENOG502SX8D">
    <property type="taxonomic scope" value="Eukaryota"/>
</dbReference>
<keyword evidence="4" id="KW-1185">Reference proteome</keyword>
<proteinExistence type="predicted"/>
<dbReference type="AlphaFoldDB" id="K0SY33"/>
<accession>K0SY33</accession>
<feature type="compositionally biased region" description="Low complexity" evidence="1">
    <location>
        <begin position="117"/>
        <end position="130"/>
    </location>
</feature>
<dbReference type="Proteomes" id="UP000266841">
    <property type="component" value="Unassembled WGS sequence"/>
</dbReference>
<evidence type="ECO:0000313" key="3">
    <source>
        <dbReference type="EMBL" id="EJK63122.1"/>
    </source>
</evidence>
<dbReference type="EMBL" id="AGNL01018420">
    <property type="protein sequence ID" value="EJK63122.1"/>
    <property type="molecule type" value="Genomic_DNA"/>
</dbReference>
<evidence type="ECO:0008006" key="5">
    <source>
        <dbReference type="Google" id="ProtNLM"/>
    </source>
</evidence>
<feature type="compositionally biased region" description="Low complexity" evidence="1">
    <location>
        <begin position="91"/>
        <end position="102"/>
    </location>
</feature>
<reference evidence="3 4" key="1">
    <citation type="journal article" date="2012" name="Genome Biol.">
        <title>Genome and low-iron response of an oceanic diatom adapted to chronic iron limitation.</title>
        <authorList>
            <person name="Lommer M."/>
            <person name="Specht M."/>
            <person name="Roy A.S."/>
            <person name="Kraemer L."/>
            <person name="Andreson R."/>
            <person name="Gutowska M.A."/>
            <person name="Wolf J."/>
            <person name="Bergner S.V."/>
            <person name="Schilhabel M.B."/>
            <person name="Klostermeier U.C."/>
            <person name="Beiko R.G."/>
            <person name="Rosenstiel P."/>
            <person name="Hippler M."/>
            <person name="Laroche J."/>
        </authorList>
    </citation>
    <scope>NUCLEOTIDE SEQUENCE [LARGE SCALE GENOMIC DNA]</scope>
    <source>
        <strain evidence="3 4">CCMP1005</strain>
    </source>
</reference>
<evidence type="ECO:0000256" key="1">
    <source>
        <dbReference type="SAM" id="MobiDB-lite"/>
    </source>
</evidence>
<feature type="chain" id="PRO_5003841502" description="RxLR effector protein" evidence="2">
    <location>
        <begin position="21"/>
        <end position="147"/>
    </location>
</feature>
<protein>
    <recommendedName>
        <fullName evidence="5">RxLR effector protein</fullName>
    </recommendedName>
</protein>
<feature type="compositionally biased region" description="Basic and acidic residues" evidence="1">
    <location>
        <begin position="134"/>
        <end position="147"/>
    </location>
</feature>
<organism evidence="3 4">
    <name type="scientific">Thalassiosira oceanica</name>
    <name type="common">Marine diatom</name>
    <dbReference type="NCBI Taxonomy" id="159749"/>
    <lineage>
        <taxon>Eukaryota</taxon>
        <taxon>Sar</taxon>
        <taxon>Stramenopiles</taxon>
        <taxon>Ochrophyta</taxon>
        <taxon>Bacillariophyta</taxon>
        <taxon>Coscinodiscophyceae</taxon>
        <taxon>Thalassiosirophycidae</taxon>
        <taxon>Thalassiosirales</taxon>
        <taxon>Thalassiosiraceae</taxon>
        <taxon>Thalassiosira</taxon>
    </lineage>
</organism>
<sequence length="147" mass="15300">MPRLITTVLLVLAAATATNGFTSTSLSRSHPSASSTSQLSAIDEAAAAALSDYMAKAHGEKLKAIKQVEDKKNAEISALKSELESRKDSPAPEASSSDDSSEIIALKKEIEQLKSSALATAPASAPLASSGGELEEKLGKNVRSDRF</sequence>
<comment type="caution">
    <text evidence="3">The sequence shown here is derived from an EMBL/GenBank/DDBJ whole genome shotgun (WGS) entry which is preliminary data.</text>
</comment>
<feature type="region of interest" description="Disordered" evidence="1">
    <location>
        <begin position="117"/>
        <end position="147"/>
    </location>
</feature>
<feature type="signal peptide" evidence="2">
    <location>
        <begin position="1"/>
        <end position="20"/>
    </location>
</feature>
<evidence type="ECO:0000256" key="2">
    <source>
        <dbReference type="SAM" id="SignalP"/>
    </source>
</evidence>
<feature type="compositionally biased region" description="Basic and acidic residues" evidence="1">
    <location>
        <begin position="81"/>
        <end position="90"/>
    </location>
</feature>
<keyword evidence="2" id="KW-0732">Signal</keyword>
<evidence type="ECO:0000313" key="4">
    <source>
        <dbReference type="Proteomes" id="UP000266841"/>
    </source>
</evidence>
<gene>
    <name evidence="3" type="ORF">THAOC_16241</name>
</gene>